<dbReference type="STRING" id="292564.Cyagr_2196"/>
<dbReference type="PROSITE" id="PS51644">
    <property type="entry name" value="HTH_OST"/>
    <property type="match status" value="1"/>
</dbReference>
<evidence type="ECO:0000313" key="3">
    <source>
        <dbReference type="Proteomes" id="UP000010388"/>
    </source>
</evidence>
<evidence type="ECO:0000313" key="2">
    <source>
        <dbReference type="EMBL" id="AFY29309.1"/>
    </source>
</evidence>
<dbReference type="Pfam" id="PF01936">
    <property type="entry name" value="NYN"/>
    <property type="match status" value="1"/>
</dbReference>
<dbReference type="Gene3D" id="3.30.420.610">
    <property type="entry name" value="LOTUS domain-like"/>
    <property type="match status" value="1"/>
</dbReference>
<gene>
    <name evidence="2" type="ordered locus">Cyagr_2196</name>
</gene>
<dbReference type="InterPro" id="IPR025605">
    <property type="entry name" value="OST-HTH/LOTUS_dom"/>
</dbReference>
<dbReference type="InterPro" id="IPR041966">
    <property type="entry name" value="LOTUS-like"/>
</dbReference>
<dbReference type="CDD" id="cd11297">
    <property type="entry name" value="PIN_LabA-like_N_1"/>
    <property type="match status" value="1"/>
</dbReference>
<evidence type="ECO:0000259" key="1">
    <source>
        <dbReference type="PROSITE" id="PS51644"/>
    </source>
</evidence>
<dbReference type="Pfam" id="PF12872">
    <property type="entry name" value="OST-HTH"/>
    <property type="match status" value="1"/>
</dbReference>
<dbReference type="HOGENOM" id="CLU_034061_0_0_3"/>
<proteinExistence type="predicted"/>
<dbReference type="PANTHER" id="PTHR35811">
    <property type="entry name" value="SLR1870 PROTEIN"/>
    <property type="match status" value="1"/>
</dbReference>
<dbReference type="PANTHER" id="PTHR35811:SF1">
    <property type="entry name" value="HTH OST-TYPE DOMAIN-CONTAINING PROTEIN"/>
    <property type="match status" value="1"/>
</dbReference>
<dbReference type="InterPro" id="IPR021139">
    <property type="entry name" value="NYN"/>
</dbReference>
<dbReference type="RefSeq" id="WP_015109751.1">
    <property type="nucleotide sequence ID" value="NC_019675.1"/>
</dbReference>
<dbReference type="KEGG" id="cgc:Cyagr_2196"/>
<dbReference type="Proteomes" id="UP000010388">
    <property type="component" value="Chromosome"/>
</dbReference>
<accession>K9P9Q6</accession>
<name>K9P9Q6_CYAGP</name>
<sequence length="256" mass="28095">MSLERSNQMQPKESKIALLIDADNAPAAKIAAIVSEIAKYGIAIIRKAYGNWKSPTLKSWEECLQEYAICPVQQFDLTKGKNATDAAMIIDAMDLLYTQKLDAFAIVSSDSDFTPLVMRILTSGLKVYGFGEKKTPLPFVYACSTFLYLETIGQSMVSTEPSIPSAGIKKTGKELKQDTKLIDLLRGAVSSTSDDDGWSHLGPVGGHIANQTSFDPRNYGYAKLSGLFEAIDLFETQRRNKAVYVRSMQGNNNSAK</sequence>
<dbReference type="eggNOG" id="COG1432">
    <property type="taxonomic scope" value="Bacteria"/>
</dbReference>
<protein>
    <recommendedName>
        <fullName evidence="1">HTH OST-type domain-containing protein</fullName>
    </recommendedName>
</protein>
<dbReference type="Gene3D" id="3.40.50.1010">
    <property type="entry name" value="5'-nuclease"/>
    <property type="match status" value="1"/>
</dbReference>
<dbReference type="EMBL" id="CP003495">
    <property type="protein sequence ID" value="AFY29309.1"/>
    <property type="molecule type" value="Genomic_DNA"/>
</dbReference>
<dbReference type="CDD" id="cd10146">
    <property type="entry name" value="LabA_like_C"/>
    <property type="match status" value="1"/>
</dbReference>
<dbReference type="PATRIC" id="fig|292564.3.peg.2084"/>
<feature type="domain" description="HTH OST-type" evidence="1">
    <location>
        <begin position="177"/>
        <end position="250"/>
    </location>
</feature>
<dbReference type="GO" id="GO:0004540">
    <property type="term" value="F:RNA nuclease activity"/>
    <property type="evidence" value="ECO:0007669"/>
    <property type="project" value="InterPro"/>
</dbReference>
<reference evidence="3" key="1">
    <citation type="journal article" date="2013" name="Proc. Natl. Acad. Sci. U.S.A.">
        <title>Improving the coverage of the cyanobacterial phylum using diversity-driven genome sequencing.</title>
        <authorList>
            <person name="Shih P.M."/>
            <person name="Wu D."/>
            <person name="Latifi A."/>
            <person name="Axen S.D."/>
            <person name="Fewer D.P."/>
            <person name="Talla E."/>
            <person name="Calteau A."/>
            <person name="Cai F."/>
            <person name="Tandeau de Marsac N."/>
            <person name="Rippka R."/>
            <person name="Herdman M."/>
            <person name="Sivonen K."/>
            <person name="Coursin T."/>
            <person name="Laurent T."/>
            <person name="Goodwin L."/>
            <person name="Nolan M."/>
            <person name="Davenport K.W."/>
            <person name="Han C.S."/>
            <person name="Rubin E.M."/>
            <person name="Eisen J.A."/>
            <person name="Woyke T."/>
            <person name="Gugger M."/>
            <person name="Kerfeld C.A."/>
        </authorList>
    </citation>
    <scope>NUCLEOTIDE SEQUENCE [LARGE SCALE GENOMIC DNA]</scope>
    <source>
        <strain evidence="3">ATCC 27147 / PCC 6307</strain>
    </source>
</reference>
<organism evidence="2 3">
    <name type="scientific">Cyanobium gracile (strain ATCC 27147 / PCC 6307)</name>
    <dbReference type="NCBI Taxonomy" id="292564"/>
    <lineage>
        <taxon>Bacteria</taxon>
        <taxon>Bacillati</taxon>
        <taxon>Cyanobacteriota</taxon>
        <taxon>Cyanophyceae</taxon>
        <taxon>Synechococcales</taxon>
        <taxon>Prochlorococcaceae</taxon>
        <taxon>Cyanobium</taxon>
    </lineage>
</organism>
<dbReference type="AlphaFoldDB" id="K9P9Q6"/>